<keyword evidence="2" id="KW-1185">Reference proteome</keyword>
<dbReference type="Proteomes" id="UP000217790">
    <property type="component" value="Unassembled WGS sequence"/>
</dbReference>
<organism evidence="1 2">
    <name type="scientific">Armillaria gallica</name>
    <name type="common">Bulbous honey fungus</name>
    <name type="synonym">Armillaria bulbosa</name>
    <dbReference type="NCBI Taxonomy" id="47427"/>
    <lineage>
        <taxon>Eukaryota</taxon>
        <taxon>Fungi</taxon>
        <taxon>Dikarya</taxon>
        <taxon>Basidiomycota</taxon>
        <taxon>Agaricomycotina</taxon>
        <taxon>Agaricomycetes</taxon>
        <taxon>Agaricomycetidae</taxon>
        <taxon>Agaricales</taxon>
        <taxon>Marasmiineae</taxon>
        <taxon>Physalacriaceae</taxon>
        <taxon>Armillaria</taxon>
    </lineage>
</organism>
<evidence type="ECO:0000313" key="1">
    <source>
        <dbReference type="EMBL" id="PBK86448.1"/>
    </source>
</evidence>
<gene>
    <name evidence="1" type="ORF">ARMGADRAFT_536500</name>
</gene>
<accession>A0A2H3D6K6</accession>
<protein>
    <submittedName>
        <fullName evidence="1">Uncharacterized protein</fullName>
    </submittedName>
</protein>
<sequence length="174" mass="19571">MAILNHGMLRRPPMVSRSLILDDQRCTIVSRISVGSCKICWTSRSGVEDRMARRMRFTVSPRVMSLPDPEVTSISTWYGRSSRWVPVQVCSDGDKPYSVLLSTVEGLSRLDATRKQTGAKAMAVWISLHPAADVYCQSRVLGFLWWAHCAASSLYRFLLSGKDSASFTHFQNPR</sequence>
<reference evidence="2" key="1">
    <citation type="journal article" date="2017" name="Nat. Ecol. Evol.">
        <title>Genome expansion and lineage-specific genetic innovations in the forest pathogenic fungi Armillaria.</title>
        <authorList>
            <person name="Sipos G."/>
            <person name="Prasanna A.N."/>
            <person name="Walter M.C."/>
            <person name="O'Connor E."/>
            <person name="Balint B."/>
            <person name="Krizsan K."/>
            <person name="Kiss B."/>
            <person name="Hess J."/>
            <person name="Varga T."/>
            <person name="Slot J."/>
            <person name="Riley R."/>
            <person name="Boka B."/>
            <person name="Rigling D."/>
            <person name="Barry K."/>
            <person name="Lee J."/>
            <person name="Mihaltcheva S."/>
            <person name="LaButti K."/>
            <person name="Lipzen A."/>
            <person name="Waldron R."/>
            <person name="Moloney N.M."/>
            <person name="Sperisen C."/>
            <person name="Kredics L."/>
            <person name="Vagvoelgyi C."/>
            <person name="Patrignani A."/>
            <person name="Fitzpatrick D."/>
            <person name="Nagy I."/>
            <person name="Doyle S."/>
            <person name="Anderson J.B."/>
            <person name="Grigoriev I.V."/>
            <person name="Gueldener U."/>
            <person name="Muensterkoetter M."/>
            <person name="Nagy L.G."/>
        </authorList>
    </citation>
    <scope>NUCLEOTIDE SEQUENCE [LARGE SCALE GENOMIC DNA]</scope>
    <source>
        <strain evidence="2">Ar21-2</strain>
    </source>
</reference>
<name>A0A2H3D6K6_ARMGA</name>
<dbReference type="EMBL" id="KZ293684">
    <property type="protein sequence ID" value="PBK86448.1"/>
    <property type="molecule type" value="Genomic_DNA"/>
</dbReference>
<dbReference type="AlphaFoldDB" id="A0A2H3D6K6"/>
<evidence type="ECO:0000313" key="2">
    <source>
        <dbReference type="Proteomes" id="UP000217790"/>
    </source>
</evidence>
<proteinExistence type="predicted"/>
<dbReference type="InParanoid" id="A0A2H3D6K6"/>